<dbReference type="Pfam" id="PF12785">
    <property type="entry name" value="VESA1_N"/>
    <property type="match status" value="1"/>
</dbReference>
<dbReference type="InterPro" id="IPR024751">
    <property type="entry name" value="VESA1"/>
</dbReference>
<accession>A0AAV4M1H6</accession>
<gene>
    <name evidence="2" type="ORF">BcabD6B2_53620</name>
</gene>
<dbReference type="Proteomes" id="UP001497744">
    <property type="component" value="Unassembled WGS sequence"/>
</dbReference>
<evidence type="ECO:0000313" key="3">
    <source>
        <dbReference type="Proteomes" id="UP001497744"/>
    </source>
</evidence>
<dbReference type="AlphaFoldDB" id="A0AAV4M1H6"/>
<protein>
    <submittedName>
        <fullName evidence="2">Variant erythrocyte surface antigen-1 family protein</fullName>
    </submittedName>
</protein>
<evidence type="ECO:0000256" key="1">
    <source>
        <dbReference type="SAM" id="MobiDB-lite"/>
    </source>
</evidence>
<dbReference type="GeneID" id="94197408"/>
<sequence length="354" mass="38555">MGDGQKSGLIEWPEDLKDVIDWFLRVGEMDQGGSGNSNKTKLKDAVEKLVGFGEATKGLGKFKAHSVEGIFNYLTLGLQPFIGYDSNLRKLTGQGIGRNGNSPYTSSYTNKATWTEDSSNPTTCAQIFLGSAPILYFGLTYTYWKCSKNQSGHWGQYSLKGGGQSPLYLFMVNMGFKTTELQNINGSSVAESMARNNTYSFEELKHATKSPYSYSGFLEKVKQYGEQKLTSSPVDCSLYTLYRVSTAYLTSKFKEHQTNETPFDTIKQKLDKFSKSCWPSYTDLKGEFDNFLKEIGASQTPPSAALRDPSPSPSPAGPVAGTLTTLGLGGGAAAAYIFNLGGAKTLVNGLLRIG</sequence>
<name>A0AAV4M1H6_BABCB</name>
<evidence type="ECO:0000313" key="2">
    <source>
        <dbReference type="EMBL" id="GIX65927.1"/>
    </source>
</evidence>
<dbReference type="RefSeq" id="XP_067717996.1">
    <property type="nucleotide sequence ID" value="XM_067861895.1"/>
</dbReference>
<reference evidence="2 3" key="1">
    <citation type="submission" date="2021-06" db="EMBL/GenBank/DDBJ databases">
        <title>Genome sequence of Babesia caballi.</title>
        <authorList>
            <person name="Yamagishi J."/>
            <person name="Kidaka T."/>
            <person name="Ochi A."/>
        </authorList>
    </citation>
    <scope>NUCLEOTIDE SEQUENCE [LARGE SCALE GENOMIC DNA]</scope>
    <source>
        <strain evidence="2">USDA-D6B2</strain>
    </source>
</reference>
<dbReference type="EMBL" id="BPLF01000005">
    <property type="protein sequence ID" value="GIX65927.1"/>
    <property type="molecule type" value="Genomic_DNA"/>
</dbReference>
<keyword evidence="3" id="KW-1185">Reference proteome</keyword>
<proteinExistence type="predicted"/>
<comment type="caution">
    <text evidence="2">The sequence shown here is derived from an EMBL/GenBank/DDBJ whole genome shotgun (WGS) entry which is preliminary data.</text>
</comment>
<feature type="region of interest" description="Disordered" evidence="1">
    <location>
        <begin position="299"/>
        <end position="319"/>
    </location>
</feature>
<organism evidence="2 3">
    <name type="scientific">Babesia caballi</name>
    <dbReference type="NCBI Taxonomy" id="5871"/>
    <lineage>
        <taxon>Eukaryota</taxon>
        <taxon>Sar</taxon>
        <taxon>Alveolata</taxon>
        <taxon>Apicomplexa</taxon>
        <taxon>Aconoidasida</taxon>
        <taxon>Piroplasmida</taxon>
        <taxon>Babesiidae</taxon>
        <taxon>Babesia</taxon>
    </lineage>
</organism>